<keyword evidence="2" id="KW-1185">Reference proteome</keyword>
<accession>A0A4D7QS72</accession>
<dbReference type="EMBL" id="CP039865">
    <property type="protein sequence ID" value="QCK87807.1"/>
    <property type="molecule type" value="Genomic_DNA"/>
</dbReference>
<evidence type="ECO:0000313" key="2">
    <source>
        <dbReference type="Proteomes" id="UP000298588"/>
    </source>
</evidence>
<protein>
    <submittedName>
        <fullName evidence="1">Uncharacterized protein</fullName>
    </submittedName>
</protein>
<evidence type="ECO:0000313" key="1">
    <source>
        <dbReference type="EMBL" id="QCK87807.1"/>
    </source>
</evidence>
<dbReference type="Proteomes" id="UP000298588">
    <property type="component" value="Chromosome"/>
</dbReference>
<dbReference type="OrthoDB" id="5771032at2"/>
<dbReference type="KEGG" id="paqt:E8L99_19630"/>
<dbReference type="AlphaFoldDB" id="A0A4D7QS72"/>
<dbReference type="RefSeq" id="WP_137101135.1">
    <property type="nucleotide sequence ID" value="NZ_CP039865.1"/>
</dbReference>
<proteinExistence type="predicted"/>
<reference evidence="1 2" key="1">
    <citation type="submission" date="2019-04" db="EMBL/GenBank/DDBJ databases">
        <title>Phreatobacter aquaticus sp. nov.</title>
        <authorList>
            <person name="Choi A."/>
            <person name="Baek K."/>
        </authorList>
    </citation>
    <scope>NUCLEOTIDE SEQUENCE [LARGE SCALE GENOMIC DNA]</scope>
    <source>
        <strain evidence="1 2">NMCR1094</strain>
    </source>
</reference>
<name>A0A4D7QS72_9HYPH</name>
<gene>
    <name evidence="1" type="ORF">E8L99_19630</name>
</gene>
<organism evidence="1 2">
    <name type="scientific">Phreatobacter aquaticus</name>
    <dbReference type="NCBI Taxonomy" id="2570229"/>
    <lineage>
        <taxon>Bacteria</taxon>
        <taxon>Pseudomonadati</taxon>
        <taxon>Pseudomonadota</taxon>
        <taxon>Alphaproteobacteria</taxon>
        <taxon>Hyphomicrobiales</taxon>
        <taxon>Phreatobacteraceae</taxon>
        <taxon>Phreatobacter</taxon>
    </lineage>
</organism>
<sequence length="277" mass="29600">MPPLRARSLTHEYRLHASAAVLAVLAAIECSPDIADAALAPVDITVDCADGFLSLNLPDGHRIRATAQQAVNEWRRFALRQIGASHPGHAFLPAASIIGPQGRFLLIGDQRCGRTTLALHMLMRGYQVEGDEHALIDWGGIIMRPSRMFAAPDLARLVPAAGELFVKAPKQYGWSGQETAAIDPSLPGRPWRIQKGPVAGLIVLELNSGGRSVLGRLSPDNMFARLMALALMPDEGVALAVARLRALVMAVPAGLLSLGDLDGAAWHIERATAALRC</sequence>